<sequence length="59" mass="6418">MAWRTRRQAEEAEGADEGYFESWARVADTRPEVAARLGATLSEFDAQHGGARAPQPATA</sequence>
<keyword evidence="2" id="KW-1185">Reference proteome</keyword>
<evidence type="ECO:0000313" key="2">
    <source>
        <dbReference type="Proteomes" id="UP001180489"/>
    </source>
</evidence>
<reference evidence="1" key="1">
    <citation type="submission" date="2024-05" db="EMBL/GenBank/DDBJ databases">
        <title>30 novel species of actinomycetes from the DSMZ collection.</title>
        <authorList>
            <person name="Nouioui I."/>
        </authorList>
    </citation>
    <scope>NUCLEOTIDE SEQUENCE</scope>
    <source>
        <strain evidence="1">DSM 41014</strain>
    </source>
</reference>
<accession>A0ABU2UXI0</accession>
<dbReference type="Proteomes" id="UP001180489">
    <property type="component" value="Unassembled WGS sequence"/>
</dbReference>
<dbReference type="EMBL" id="JAVRFF010000087">
    <property type="protein sequence ID" value="MDT0478008.1"/>
    <property type="molecule type" value="Genomic_DNA"/>
</dbReference>
<evidence type="ECO:0000313" key="1">
    <source>
        <dbReference type="EMBL" id="MDT0478008.1"/>
    </source>
</evidence>
<comment type="caution">
    <text evidence="1">The sequence shown here is derived from an EMBL/GenBank/DDBJ whole genome shotgun (WGS) entry which is preliminary data.</text>
</comment>
<proteinExistence type="predicted"/>
<name>A0ABU2UXI0_9ACTN</name>
<protein>
    <submittedName>
        <fullName evidence="1">Uncharacterized protein</fullName>
    </submittedName>
</protein>
<organism evidence="1 2">
    <name type="scientific">Streptomyces hintoniae</name>
    <dbReference type="NCBI Taxonomy" id="3075521"/>
    <lineage>
        <taxon>Bacteria</taxon>
        <taxon>Bacillati</taxon>
        <taxon>Actinomycetota</taxon>
        <taxon>Actinomycetes</taxon>
        <taxon>Kitasatosporales</taxon>
        <taxon>Streptomycetaceae</taxon>
        <taxon>Streptomyces</taxon>
    </lineage>
</organism>
<gene>
    <name evidence="1" type="ORF">RM863_38420</name>
</gene>
<dbReference type="RefSeq" id="WP_311637973.1">
    <property type="nucleotide sequence ID" value="NZ_JAVRFF010000087.1"/>
</dbReference>